<evidence type="ECO:0000313" key="2">
    <source>
        <dbReference type="EMBL" id="CAG9932408.1"/>
    </source>
</evidence>
<keyword evidence="1" id="KW-1133">Transmembrane helix</keyword>
<evidence type="ECO:0000313" key="3">
    <source>
        <dbReference type="Proteomes" id="UP000839052"/>
    </source>
</evidence>
<accession>A0ABN8ANS5</accession>
<reference evidence="2 3" key="1">
    <citation type="submission" date="2021-10" db="EMBL/GenBank/DDBJ databases">
        <authorList>
            <person name="Koch H."/>
        </authorList>
    </citation>
    <scope>NUCLEOTIDE SEQUENCE [LARGE SCALE GENOMIC DNA]</scope>
    <source>
        <strain evidence="2">6680</strain>
    </source>
</reference>
<keyword evidence="1" id="KW-0472">Membrane</keyword>
<dbReference type="EMBL" id="OU912926">
    <property type="protein sequence ID" value="CAG9932408.1"/>
    <property type="molecule type" value="Genomic_DNA"/>
</dbReference>
<proteinExistence type="predicted"/>
<protein>
    <submittedName>
        <fullName evidence="2">Uncharacterized protein</fullName>
    </submittedName>
</protein>
<evidence type="ECO:0000256" key="1">
    <source>
        <dbReference type="SAM" id="Phobius"/>
    </source>
</evidence>
<organism evidence="2 3">
    <name type="scientific">Candidatus Nitrotoga arctica</name>
    <dbReference type="NCBI Taxonomy" id="453162"/>
    <lineage>
        <taxon>Bacteria</taxon>
        <taxon>Pseudomonadati</taxon>
        <taxon>Pseudomonadota</taxon>
        <taxon>Betaproteobacteria</taxon>
        <taxon>Nitrosomonadales</taxon>
        <taxon>Gallionellaceae</taxon>
        <taxon>Candidatus Nitrotoga</taxon>
    </lineage>
</organism>
<feature type="transmembrane region" description="Helical" evidence="1">
    <location>
        <begin position="61"/>
        <end position="82"/>
    </location>
</feature>
<sequence>MTEQTRIGKLTIHHIQHLIQFVPILEQIKPDLAEKLILHPDNAVEFWKPGLAWGDYYDLSITQHIACFLMIAGLADYVIAAAQSSDPTSEMMKLDDHPDYQEWNGGAEKLFEYHKLLGALYALVGSLECLVLYGYYINEYIAISAEQNDDTALFNAIRIDPVVLTCKTSSHRISRAVVEADTAFFHGLQNALNGKTGSQASYLKKFKLLMQILLEQNLLNEPISELKKLCLELEVYADNPSAEKNLDELIRKFRKKQTISK</sequence>
<name>A0ABN8ANS5_9PROT</name>
<gene>
    <name evidence="2" type="ORF">NTG6680_1155</name>
</gene>
<keyword evidence="1" id="KW-0812">Transmembrane</keyword>
<keyword evidence="3" id="KW-1185">Reference proteome</keyword>
<dbReference type="Proteomes" id="UP000839052">
    <property type="component" value="Chromosome"/>
</dbReference>
<dbReference type="RefSeq" id="WP_239796346.1">
    <property type="nucleotide sequence ID" value="NZ_OU912926.1"/>
</dbReference>
<feature type="transmembrane region" description="Helical" evidence="1">
    <location>
        <begin position="116"/>
        <end position="136"/>
    </location>
</feature>